<feature type="compositionally biased region" description="Polar residues" evidence="3">
    <location>
        <begin position="575"/>
        <end position="587"/>
    </location>
</feature>
<proteinExistence type="predicted"/>
<dbReference type="Proteomes" id="UP000001554">
    <property type="component" value="Chromosome 18"/>
</dbReference>
<organism evidence="6 7">
    <name type="scientific">Branchiostoma floridae</name>
    <name type="common">Florida lancelet</name>
    <name type="synonym">Amphioxus</name>
    <dbReference type="NCBI Taxonomy" id="7739"/>
    <lineage>
        <taxon>Eukaryota</taxon>
        <taxon>Metazoa</taxon>
        <taxon>Chordata</taxon>
        <taxon>Cephalochordata</taxon>
        <taxon>Leptocardii</taxon>
        <taxon>Amphioxiformes</taxon>
        <taxon>Branchiostomatidae</taxon>
        <taxon>Branchiostoma</taxon>
    </lineage>
</organism>
<feature type="signal peptide" evidence="5">
    <location>
        <begin position="1"/>
        <end position="23"/>
    </location>
</feature>
<evidence type="ECO:0000313" key="6">
    <source>
        <dbReference type="Proteomes" id="UP000001554"/>
    </source>
</evidence>
<gene>
    <name evidence="7" type="primary">LOC118405703</name>
</gene>
<dbReference type="PANTHER" id="PTHR46605">
    <property type="entry name" value="TUMOR NECROSIS FACTOR RECEPTOR"/>
    <property type="match status" value="1"/>
</dbReference>
<reference evidence="7" key="2">
    <citation type="submission" date="2025-08" db="UniProtKB">
        <authorList>
            <consortium name="RefSeq"/>
        </authorList>
    </citation>
    <scope>IDENTIFICATION</scope>
    <source>
        <strain evidence="7">S238N-H82</strain>
        <tissue evidence="7">Testes</tissue>
    </source>
</reference>
<dbReference type="AlphaFoldDB" id="A0A9J7KJ82"/>
<keyword evidence="4" id="KW-0812">Transmembrane</keyword>
<dbReference type="OrthoDB" id="10135347at2759"/>
<dbReference type="InterPro" id="IPR052302">
    <property type="entry name" value="Neurotrophin_rcpt-DD"/>
</dbReference>
<dbReference type="Pfam" id="PF00560">
    <property type="entry name" value="LRR_1"/>
    <property type="match status" value="1"/>
</dbReference>
<evidence type="ECO:0000256" key="3">
    <source>
        <dbReference type="SAM" id="MobiDB-lite"/>
    </source>
</evidence>
<dbReference type="RefSeq" id="XP_035661222.1">
    <property type="nucleotide sequence ID" value="XM_035805329.1"/>
</dbReference>
<feature type="transmembrane region" description="Helical" evidence="4">
    <location>
        <begin position="529"/>
        <end position="551"/>
    </location>
</feature>
<feature type="region of interest" description="Disordered" evidence="3">
    <location>
        <begin position="562"/>
        <end position="594"/>
    </location>
</feature>
<keyword evidence="4" id="KW-0472">Membrane</keyword>
<dbReference type="Gene3D" id="3.80.10.10">
    <property type="entry name" value="Ribonuclease Inhibitor"/>
    <property type="match status" value="1"/>
</dbReference>
<dbReference type="SUPFAM" id="SSF52058">
    <property type="entry name" value="L domain-like"/>
    <property type="match status" value="1"/>
</dbReference>
<dbReference type="InterPro" id="IPR003591">
    <property type="entry name" value="Leu-rich_rpt_typical-subtyp"/>
</dbReference>
<sequence length="914" mass="103288">MSSMLNVVQQVVVVFTILVSCVSLELTCFPGCKNTESWSFCFPISIQDYGPHFQRGTCIQCPTQLQKQPVLKNSSQPTSTCLPNKDRVAIRGFSFGILSVQKLRPPVPQLSEINDLALVQCGITNLEQGILAKFPGLQSLYINFNNLTHIKKNWFDDVSPKTRFYSISLSHNHISNIDSKCFQNLTFLRTLLLDSNSLQSIHPSWFHNLKWLGHLSLKSNSIAIIPPQAFKSLSRLGRLDLSRNALTCLSRETLEGLHRLRKLSLGGNRLFALADSVHLVMNWRLEYRHLKHDGQHVAVRVNKSLFCITEIPQLRQFYHVQMQHDNRTQAARPSVEPLSQCTAIDSGLTGTGQRKYSLPLIIISVNKESDKNAKNITHLCKHAWEYVSLVKVALRGDITLQIVPMGIDRSCNPQIVAIVLSDTDSDRHSNNVSAFGHEEMMNVTCLVNTWEETYQHVFTTPLSSTPDGTVCAEKTQATRAVSSTPDDTVCPREVVIMTTREPEIKTTKLTLNQTNPSTNGTVKEKSPRVAIITMVVVVGVVLVALFVMYVVRRRSRGDQAAQAAGHLAGVHGTAPSRTTHQSSSSGDDPQYSVIPDEYYNQQNTGTTNDYSQIPDEYYNYYNTRPGAQHPYWEIPDEYYNYYNTRPGAQHPYWEIPDEYYNYYNTRPGAQHPYWEIPDEYHNRYSTYPPTRRVPQDNKDYSVRLNTTTAEVALPSSTRLGGKHPSYDTAPQVWRDPQNYQIPARGRDTNIRAQGMPVAGNSIGPRYMGLIDNRRRLSYPLTLRVPQDNKDYSSRINSTAAEVALPSSTRLGGKHPSYDTAPQVWRDPQNYQIPARCRQTNIRAQGMPVSGSSSDPRYMGLIGNYSKTMRAAKFRMQAMPLYNPLAHHSRHQRSTKYQASIKAEPTENKNHPNLS</sequence>
<evidence type="ECO:0000256" key="4">
    <source>
        <dbReference type="SAM" id="Phobius"/>
    </source>
</evidence>
<dbReference type="SMART" id="SM00369">
    <property type="entry name" value="LRR_TYP"/>
    <property type="match status" value="6"/>
</dbReference>
<evidence type="ECO:0000256" key="2">
    <source>
        <dbReference type="ARBA" id="ARBA00022737"/>
    </source>
</evidence>
<dbReference type="GeneID" id="118405703"/>
<keyword evidence="1" id="KW-0433">Leucine-rich repeat</keyword>
<reference evidence="6" key="1">
    <citation type="journal article" date="2020" name="Nat. Ecol. Evol.">
        <title>Deeply conserved synteny resolves early events in vertebrate evolution.</title>
        <authorList>
            <person name="Simakov O."/>
            <person name="Marletaz F."/>
            <person name="Yue J.X."/>
            <person name="O'Connell B."/>
            <person name="Jenkins J."/>
            <person name="Brandt A."/>
            <person name="Calef R."/>
            <person name="Tung C.H."/>
            <person name="Huang T.K."/>
            <person name="Schmutz J."/>
            <person name="Satoh N."/>
            <person name="Yu J.K."/>
            <person name="Putnam N.H."/>
            <person name="Green R.E."/>
            <person name="Rokhsar D.S."/>
        </authorList>
    </citation>
    <scope>NUCLEOTIDE SEQUENCE [LARGE SCALE GENOMIC DNA]</scope>
    <source>
        <strain evidence="6">S238N-H82</strain>
    </source>
</reference>
<evidence type="ECO:0000256" key="5">
    <source>
        <dbReference type="SAM" id="SignalP"/>
    </source>
</evidence>
<feature type="compositionally biased region" description="Basic and acidic residues" evidence="3">
    <location>
        <begin position="903"/>
        <end position="914"/>
    </location>
</feature>
<dbReference type="InterPro" id="IPR001611">
    <property type="entry name" value="Leu-rich_rpt"/>
</dbReference>
<dbReference type="KEGG" id="bfo:118405703"/>
<dbReference type="OMA" id="ITHLCKH"/>
<keyword evidence="5" id="KW-0732">Signal</keyword>
<feature type="region of interest" description="Disordered" evidence="3">
    <location>
        <begin position="883"/>
        <end position="914"/>
    </location>
</feature>
<keyword evidence="4" id="KW-1133">Transmembrane helix</keyword>
<name>A0A9J7KJ82_BRAFL</name>
<dbReference type="Pfam" id="PF13855">
    <property type="entry name" value="LRR_8"/>
    <property type="match status" value="1"/>
</dbReference>
<keyword evidence="6" id="KW-1185">Reference proteome</keyword>
<protein>
    <submittedName>
        <fullName evidence="7">Uncharacterized protein LOC118405703</fullName>
    </submittedName>
</protein>
<accession>A0A9J7KJ82</accession>
<dbReference type="InterPro" id="IPR032675">
    <property type="entry name" value="LRR_dom_sf"/>
</dbReference>
<evidence type="ECO:0000256" key="1">
    <source>
        <dbReference type="ARBA" id="ARBA00022614"/>
    </source>
</evidence>
<feature type="chain" id="PRO_5039897295" evidence="5">
    <location>
        <begin position="24"/>
        <end position="914"/>
    </location>
</feature>
<evidence type="ECO:0000313" key="7">
    <source>
        <dbReference type="RefSeq" id="XP_035661222.1"/>
    </source>
</evidence>
<dbReference type="PANTHER" id="PTHR46605:SF2">
    <property type="entry name" value="TNFR-CYS DOMAIN-CONTAINING PROTEIN"/>
    <property type="match status" value="1"/>
</dbReference>
<keyword evidence="2" id="KW-0677">Repeat</keyword>